<dbReference type="InterPro" id="IPR023343">
    <property type="entry name" value="Penicillin_amidase_dom1"/>
</dbReference>
<dbReference type="SUPFAM" id="SSF56235">
    <property type="entry name" value="N-terminal nucleophile aminohydrolases (Ntn hydrolases)"/>
    <property type="match status" value="1"/>
</dbReference>
<dbReference type="Pfam" id="PF01804">
    <property type="entry name" value="Penicil_amidase"/>
    <property type="match status" value="1"/>
</dbReference>
<dbReference type="GO" id="GO:0016811">
    <property type="term" value="F:hydrolase activity, acting on carbon-nitrogen (but not peptide) bonds, in linear amides"/>
    <property type="evidence" value="ECO:0007669"/>
    <property type="project" value="InterPro"/>
</dbReference>
<evidence type="ECO:0000256" key="2">
    <source>
        <dbReference type="ARBA" id="ARBA00022801"/>
    </source>
</evidence>
<gene>
    <name evidence="7" type="ORF">JMN32_17825</name>
</gene>
<comment type="cofactor">
    <cofactor evidence="5">
        <name>Ca(2+)</name>
        <dbReference type="ChEBI" id="CHEBI:29108"/>
    </cofactor>
    <text evidence="5">Binds 1 Ca(2+) ion per dimer.</text>
</comment>
<evidence type="ECO:0000313" key="7">
    <source>
        <dbReference type="EMBL" id="MBL6448183.1"/>
    </source>
</evidence>
<protein>
    <submittedName>
        <fullName evidence="7">Penicillin acylase family protein</fullName>
    </submittedName>
</protein>
<keyword evidence="6" id="KW-0812">Transmembrane</keyword>
<evidence type="ECO:0000256" key="6">
    <source>
        <dbReference type="SAM" id="Phobius"/>
    </source>
</evidence>
<feature type="transmembrane region" description="Helical" evidence="6">
    <location>
        <begin position="6"/>
        <end position="26"/>
    </location>
</feature>
<keyword evidence="2" id="KW-0378">Hydrolase</keyword>
<reference evidence="7" key="1">
    <citation type="submission" date="2021-01" db="EMBL/GenBank/DDBJ databases">
        <title>Fulvivirga kasyanovii gen. nov., sp nov., a novel member of the phylum Bacteroidetes isolated from seawater in a mussel farm.</title>
        <authorList>
            <person name="Zhao L.-H."/>
            <person name="Wang Z.-J."/>
        </authorList>
    </citation>
    <scope>NUCLEOTIDE SEQUENCE</scope>
    <source>
        <strain evidence="7">29W222</strain>
    </source>
</reference>
<sequence>MKVVKYIFGVLASLIVLIAVFLLFYFNHQKPEYQGEYEFEALEKPVKVYFDTYGTPHIYAANNRDAYKALGYVHAQDRLWQMELMRRVASGRLAEIFGKKLLETDKFFRTVGIHEYSKKNVAELKERKGKILPLAEAYLEGINEFLEGGKTPIEFAVLGIDKVPFTLEDIYNIAGYMSFSFANAQKTDPVVTAFANMGVSYLKAFDLDSTVDSEKIKSYTGGSDYVAIAGHVNDVLNQMPLAPFIGSNSWVLSPEKSETGRVVLSNDPHIGFSQPAVWYEAHLSTPDINYFGYHIAGVPFAFLIHNDSVANGLTMFENDDMDFYRERVNKEQSDQYWAIDHWENFEVRKELIKVKDTIDMEIEVRSSRHGPVINDVVAGVSKDQPIAMWWVYYQFSNHLLDAAHEMAIAKNIDDMRAAGAKIHAPGLNLMYGDAQGNIAWWAVGRLPKRPAHVNSKTILDGSTGKDDPLGYYNFEANPQAENPPWGYVYSANNQSIMNVKGRNILYPGYYLPDTRAARIVEVLEGERRISRSELKSLFMDSKYMGIQPMKELLVSELIQSDFNEKEREALEHFSSWSGYHDLETLGAAIFYPWMINIYELAMKDDLEKAFEGRGDKLFNSFMSTYLMKRSMPVFISAKESPWWDNALTEDVVEDRKDVVTVAFRETVKYLSERFGDKPENWTWGQVHTVEHNHPLGAVNLLKPIFNVGPFHLSGSEMVVNNLGFPYNKEKLFNTSFGPSTRRIIDFSEIDNSESILPTGQSGVPFSKYYDDQTQMYIEGKWRPVYLSEEKIKANSTVLILRPKKK</sequence>
<dbReference type="RefSeq" id="WP_202857711.1">
    <property type="nucleotide sequence ID" value="NZ_JAEUGD010000058.1"/>
</dbReference>
<dbReference type="Gene3D" id="1.10.1400.10">
    <property type="match status" value="1"/>
</dbReference>
<feature type="active site" description="Nucleophile" evidence="4">
    <location>
        <position position="247"/>
    </location>
</feature>
<evidence type="ECO:0000313" key="8">
    <source>
        <dbReference type="Proteomes" id="UP000614216"/>
    </source>
</evidence>
<dbReference type="Gene3D" id="3.60.20.10">
    <property type="entry name" value="Glutamine Phosphoribosylpyrophosphate, subunit 1, domain 1"/>
    <property type="match status" value="1"/>
</dbReference>
<dbReference type="GO" id="GO:0017000">
    <property type="term" value="P:antibiotic biosynthetic process"/>
    <property type="evidence" value="ECO:0007669"/>
    <property type="project" value="InterPro"/>
</dbReference>
<dbReference type="PANTHER" id="PTHR34218">
    <property type="entry name" value="PEPTIDASE S45 PENICILLIN AMIDASE"/>
    <property type="match status" value="1"/>
</dbReference>
<dbReference type="AlphaFoldDB" id="A0A937G0B0"/>
<dbReference type="PIRSF" id="PIRSF001227">
    <property type="entry name" value="Pen_acylase"/>
    <property type="match status" value="1"/>
</dbReference>
<dbReference type="PANTHER" id="PTHR34218:SF5">
    <property type="entry name" value="PENICILLIN ACYLASE FAMILY PROTEIN"/>
    <property type="match status" value="1"/>
</dbReference>
<dbReference type="Gene3D" id="1.10.439.10">
    <property type="entry name" value="Penicillin Amidohydrolase, domain 1"/>
    <property type="match status" value="1"/>
</dbReference>
<keyword evidence="6" id="KW-0472">Membrane</keyword>
<keyword evidence="8" id="KW-1185">Reference proteome</keyword>
<comment type="caution">
    <text evidence="7">The sequence shown here is derived from an EMBL/GenBank/DDBJ whole genome shotgun (WGS) entry which is preliminary data.</text>
</comment>
<keyword evidence="5" id="KW-0106">Calcium</keyword>
<proteinExistence type="inferred from homology"/>
<evidence type="ECO:0000256" key="5">
    <source>
        <dbReference type="PIRSR" id="PIRSR001227-2"/>
    </source>
</evidence>
<feature type="binding site" evidence="5">
    <location>
        <position position="322"/>
    </location>
    <ligand>
        <name>Ca(2+)</name>
        <dbReference type="ChEBI" id="CHEBI:29108"/>
    </ligand>
</feature>
<feature type="binding site" evidence="5">
    <location>
        <position position="319"/>
    </location>
    <ligand>
        <name>Ca(2+)</name>
        <dbReference type="ChEBI" id="CHEBI:29108"/>
    </ligand>
</feature>
<dbReference type="EMBL" id="JAEUGD010000058">
    <property type="protein sequence ID" value="MBL6448183.1"/>
    <property type="molecule type" value="Genomic_DNA"/>
</dbReference>
<dbReference type="InterPro" id="IPR043147">
    <property type="entry name" value="Penicillin_amidase_A-knob"/>
</dbReference>
<dbReference type="GO" id="GO:0046872">
    <property type="term" value="F:metal ion binding"/>
    <property type="evidence" value="ECO:0007669"/>
    <property type="project" value="UniProtKB-KW"/>
</dbReference>
<dbReference type="CDD" id="cd03747">
    <property type="entry name" value="Ntn_PGA_like"/>
    <property type="match status" value="1"/>
</dbReference>
<keyword evidence="3" id="KW-0865">Zymogen</keyword>
<dbReference type="Proteomes" id="UP000614216">
    <property type="component" value="Unassembled WGS sequence"/>
</dbReference>
<accession>A0A937G0B0</accession>
<comment type="similarity">
    <text evidence="1">Belongs to the peptidase S45 family.</text>
</comment>
<dbReference type="InterPro" id="IPR002692">
    <property type="entry name" value="S45"/>
</dbReference>
<keyword evidence="5" id="KW-0479">Metal-binding</keyword>
<dbReference type="Gene3D" id="2.30.120.10">
    <property type="match status" value="1"/>
</dbReference>
<keyword evidence="6" id="KW-1133">Transmembrane helix</keyword>
<name>A0A937G0B0_9BACT</name>
<evidence type="ECO:0000256" key="1">
    <source>
        <dbReference type="ARBA" id="ARBA00006586"/>
    </source>
</evidence>
<dbReference type="InterPro" id="IPR043146">
    <property type="entry name" value="Penicillin_amidase_N_B-knob"/>
</dbReference>
<dbReference type="InterPro" id="IPR029055">
    <property type="entry name" value="Ntn_hydrolases_N"/>
</dbReference>
<evidence type="ECO:0000256" key="3">
    <source>
        <dbReference type="ARBA" id="ARBA00023145"/>
    </source>
</evidence>
<evidence type="ECO:0000256" key="4">
    <source>
        <dbReference type="PIRSR" id="PIRSR001227-1"/>
    </source>
</evidence>
<organism evidence="7 8">
    <name type="scientific">Fulvivirga marina</name>
    <dbReference type="NCBI Taxonomy" id="2494733"/>
    <lineage>
        <taxon>Bacteria</taxon>
        <taxon>Pseudomonadati</taxon>
        <taxon>Bacteroidota</taxon>
        <taxon>Cytophagia</taxon>
        <taxon>Cytophagales</taxon>
        <taxon>Fulvivirgaceae</taxon>
        <taxon>Fulvivirga</taxon>
    </lineage>
</organism>
<dbReference type="InterPro" id="IPR014395">
    <property type="entry name" value="Pen/GL7ACA/AHL_acylase"/>
</dbReference>